<evidence type="ECO:0000313" key="2">
    <source>
        <dbReference type="EMBL" id="MCB4825445.1"/>
    </source>
</evidence>
<reference evidence="2" key="1">
    <citation type="submission" date="2021-10" db="EMBL/GenBank/DDBJ databases">
        <title>Roseicella aerolatum sp. nov., isolated from aerosols of e-waste dismantling site.</title>
        <authorList>
            <person name="Qin T."/>
        </authorList>
    </citation>
    <scope>NUCLEOTIDE SEQUENCE</scope>
    <source>
        <strain evidence="2">GB24</strain>
    </source>
</reference>
<dbReference type="SUPFAM" id="SSF48452">
    <property type="entry name" value="TPR-like"/>
    <property type="match status" value="1"/>
</dbReference>
<keyword evidence="1" id="KW-1133">Transmembrane helix</keyword>
<protein>
    <recommendedName>
        <fullName evidence="4">Tetratricopeptide repeat protein</fullName>
    </recommendedName>
</protein>
<accession>A0A9X1LDL7</accession>
<gene>
    <name evidence="2" type="ORF">LHA35_27425</name>
</gene>
<evidence type="ECO:0000256" key="1">
    <source>
        <dbReference type="SAM" id="Phobius"/>
    </source>
</evidence>
<comment type="caution">
    <text evidence="2">The sequence shown here is derived from an EMBL/GenBank/DDBJ whole genome shotgun (WGS) entry which is preliminary data.</text>
</comment>
<dbReference type="EMBL" id="JAJAQI010000098">
    <property type="protein sequence ID" value="MCB4825445.1"/>
    <property type="molecule type" value="Genomic_DNA"/>
</dbReference>
<dbReference type="Gene3D" id="1.25.40.10">
    <property type="entry name" value="Tetratricopeptide repeat domain"/>
    <property type="match status" value="1"/>
</dbReference>
<dbReference type="AlphaFoldDB" id="A0A9X1LDL7"/>
<keyword evidence="1" id="KW-0812">Transmembrane</keyword>
<evidence type="ECO:0000313" key="3">
    <source>
        <dbReference type="Proteomes" id="UP001139311"/>
    </source>
</evidence>
<name>A0A9X1LDL7_9PROT</name>
<proteinExistence type="predicted"/>
<sequence length="169" mass="17558">MTQPIALSGTRLPVLALGAVAVALSLALVPRGWELAQLSMEAGDPWRAVAILEAKVTAGDRSPATIAALARARAGIGDAAGAAQLLEALVAERPRDAAALGALAEVQRNAGRTGGLIRTLERLQEMAPTVPRQRELARLYAAAGRSADQLALLRDLVAHATAEPNDYLC</sequence>
<evidence type="ECO:0008006" key="4">
    <source>
        <dbReference type="Google" id="ProtNLM"/>
    </source>
</evidence>
<dbReference type="RefSeq" id="WP_226614362.1">
    <property type="nucleotide sequence ID" value="NZ_JAJAQI010000098.1"/>
</dbReference>
<keyword evidence="1" id="KW-0472">Membrane</keyword>
<dbReference type="Proteomes" id="UP001139311">
    <property type="component" value="Unassembled WGS sequence"/>
</dbReference>
<feature type="transmembrane region" description="Helical" evidence="1">
    <location>
        <begin position="12"/>
        <end position="30"/>
    </location>
</feature>
<dbReference type="InterPro" id="IPR011990">
    <property type="entry name" value="TPR-like_helical_dom_sf"/>
</dbReference>
<organism evidence="2 3">
    <name type="scientific">Roseicella aerolata</name>
    <dbReference type="NCBI Taxonomy" id="2883479"/>
    <lineage>
        <taxon>Bacteria</taxon>
        <taxon>Pseudomonadati</taxon>
        <taxon>Pseudomonadota</taxon>
        <taxon>Alphaproteobacteria</taxon>
        <taxon>Acetobacterales</taxon>
        <taxon>Roseomonadaceae</taxon>
        <taxon>Roseicella</taxon>
    </lineage>
</organism>
<keyword evidence="3" id="KW-1185">Reference proteome</keyword>